<evidence type="ECO:0000313" key="3">
    <source>
        <dbReference type="Proteomes" id="UP000033457"/>
    </source>
</evidence>
<dbReference type="KEGG" id="cku:UL82_08920"/>
<dbReference type="Proteomes" id="UP000033457">
    <property type="component" value="Chromosome"/>
</dbReference>
<evidence type="ECO:0000313" key="1">
    <source>
        <dbReference type="EMBL" id="AKE41931.1"/>
    </source>
</evidence>
<name>A0A0F6TDX9_9CORY</name>
<reference evidence="1 3" key="1">
    <citation type="journal article" date="2015" name="Genome Announc.">
        <title>Complete Genome Sequence of Corynebacterium kutscheri DSM 20755, a Corynebacterial Type Strain with Remarkably Low G+C Content of Chromosomal DNA.</title>
        <authorList>
            <person name="Ruckert C."/>
            <person name="Albersmeier A."/>
            <person name="Winkler A."/>
            <person name="Tauch A."/>
        </authorList>
    </citation>
    <scope>NUCLEOTIDE SEQUENCE [LARGE SCALE GENOMIC DNA]</scope>
    <source>
        <strain evidence="1 3">DSM 20755</strain>
    </source>
</reference>
<dbReference type="EMBL" id="CP011312">
    <property type="protein sequence ID" value="AKE41931.1"/>
    <property type="molecule type" value="Genomic_DNA"/>
</dbReference>
<dbReference type="EMBL" id="LR134377">
    <property type="protein sequence ID" value="VEH06434.1"/>
    <property type="molecule type" value="Genomic_DNA"/>
</dbReference>
<evidence type="ECO:0000313" key="4">
    <source>
        <dbReference type="Proteomes" id="UP000271380"/>
    </source>
</evidence>
<evidence type="ECO:0000313" key="2">
    <source>
        <dbReference type="EMBL" id="VEH06434.1"/>
    </source>
</evidence>
<accession>A0A0F6TDX9</accession>
<sequence>MTVSPVFSSLMGFVLVSESMVASAPTQSFGNRRCIFVSVATSDLAASVDAIETVEIAVAQMHANVSARLRIDALSEE</sequence>
<dbReference type="HOGENOM" id="CLU_2632139_0_0_11"/>
<dbReference type="AlphaFoldDB" id="A0A0F6TDX9"/>
<gene>
    <name evidence="2" type="ORF">NCTC949_01120</name>
    <name evidence="1" type="ORF">UL82_08920</name>
</gene>
<reference evidence="2 4" key="2">
    <citation type="submission" date="2018-12" db="EMBL/GenBank/DDBJ databases">
        <authorList>
            <consortium name="Pathogen Informatics"/>
        </authorList>
    </citation>
    <scope>NUCLEOTIDE SEQUENCE [LARGE SCALE GENOMIC DNA]</scope>
    <source>
        <strain evidence="2 4">NCTC949</strain>
    </source>
</reference>
<keyword evidence="3" id="KW-1185">Reference proteome</keyword>
<proteinExistence type="predicted"/>
<dbReference type="RefSeq" id="WP_126316767.1">
    <property type="nucleotide sequence ID" value="NZ_CP011312.1"/>
</dbReference>
<protein>
    <submittedName>
        <fullName evidence="1">Uncharacterized protein</fullName>
    </submittedName>
</protein>
<dbReference type="Proteomes" id="UP000271380">
    <property type="component" value="Chromosome"/>
</dbReference>
<organism evidence="1 3">
    <name type="scientific">Corynebacterium kutscheri</name>
    <dbReference type="NCBI Taxonomy" id="35755"/>
    <lineage>
        <taxon>Bacteria</taxon>
        <taxon>Bacillati</taxon>
        <taxon>Actinomycetota</taxon>
        <taxon>Actinomycetes</taxon>
        <taxon>Mycobacteriales</taxon>
        <taxon>Corynebacteriaceae</taxon>
        <taxon>Corynebacterium</taxon>
    </lineage>
</organism>